<dbReference type="AlphaFoldDB" id="A0AAV5T0G3"/>
<proteinExistence type="predicted"/>
<keyword evidence="1" id="KW-0812">Transmembrane</keyword>
<evidence type="ECO:0000313" key="3">
    <source>
        <dbReference type="Proteomes" id="UP001432027"/>
    </source>
</evidence>
<protein>
    <submittedName>
        <fullName evidence="2">Uncharacterized protein</fullName>
    </submittedName>
</protein>
<evidence type="ECO:0000256" key="1">
    <source>
        <dbReference type="SAM" id="Phobius"/>
    </source>
</evidence>
<reference evidence="2" key="1">
    <citation type="submission" date="2023-10" db="EMBL/GenBank/DDBJ databases">
        <title>Genome assembly of Pristionchus species.</title>
        <authorList>
            <person name="Yoshida K."/>
            <person name="Sommer R.J."/>
        </authorList>
    </citation>
    <scope>NUCLEOTIDE SEQUENCE</scope>
    <source>
        <strain evidence="2">RS0144</strain>
    </source>
</reference>
<feature type="transmembrane region" description="Helical" evidence="1">
    <location>
        <begin position="47"/>
        <end position="67"/>
    </location>
</feature>
<feature type="non-terminal residue" evidence="2">
    <location>
        <position position="1"/>
    </location>
</feature>
<dbReference type="EMBL" id="BTSX01000003">
    <property type="protein sequence ID" value="GMS88462.1"/>
    <property type="molecule type" value="Genomic_DNA"/>
</dbReference>
<keyword evidence="1" id="KW-1133">Transmembrane helix</keyword>
<name>A0AAV5T0G3_9BILA</name>
<sequence>IGTKAEDKPPESLKNPEDVTAKNIFDPSDFVYSICKEDLNSFLSRTIYFGWAYTIAGTAVLITALFIDSFNQFRYSNNPRRSISADCCSLSSLSDPSSEIRV</sequence>
<organism evidence="2 3">
    <name type="scientific">Pristionchus entomophagus</name>
    <dbReference type="NCBI Taxonomy" id="358040"/>
    <lineage>
        <taxon>Eukaryota</taxon>
        <taxon>Metazoa</taxon>
        <taxon>Ecdysozoa</taxon>
        <taxon>Nematoda</taxon>
        <taxon>Chromadorea</taxon>
        <taxon>Rhabditida</taxon>
        <taxon>Rhabditina</taxon>
        <taxon>Diplogasteromorpha</taxon>
        <taxon>Diplogasteroidea</taxon>
        <taxon>Neodiplogasteridae</taxon>
        <taxon>Pristionchus</taxon>
    </lineage>
</organism>
<gene>
    <name evidence="2" type="ORF">PENTCL1PPCAC_10637</name>
</gene>
<feature type="non-terminal residue" evidence="2">
    <location>
        <position position="102"/>
    </location>
</feature>
<keyword evidence="3" id="KW-1185">Reference proteome</keyword>
<dbReference type="Proteomes" id="UP001432027">
    <property type="component" value="Unassembled WGS sequence"/>
</dbReference>
<comment type="caution">
    <text evidence="2">The sequence shown here is derived from an EMBL/GenBank/DDBJ whole genome shotgun (WGS) entry which is preliminary data.</text>
</comment>
<accession>A0AAV5T0G3</accession>
<evidence type="ECO:0000313" key="2">
    <source>
        <dbReference type="EMBL" id="GMS88462.1"/>
    </source>
</evidence>
<keyword evidence="1" id="KW-0472">Membrane</keyword>